<accession>A0A4Y2A522</accession>
<evidence type="ECO:0000313" key="1">
    <source>
        <dbReference type="EMBL" id="GBL74790.1"/>
    </source>
</evidence>
<sequence>MQVSSDASNLWWSTNQVRNFLKQSIVVSSSKGKCTHIENLQEFKRVFEKLTLNRRVRPSASTTRTGMRSRWIRKQVLDHGLGYSTGGA</sequence>
<gene>
    <name evidence="1" type="ORF">AVEN_243646_1</name>
</gene>
<dbReference type="EMBL" id="BGPR01000006">
    <property type="protein sequence ID" value="GBL74790.1"/>
    <property type="molecule type" value="Genomic_DNA"/>
</dbReference>
<protein>
    <submittedName>
        <fullName evidence="1">Uncharacterized protein</fullName>
    </submittedName>
</protein>
<name>A0A4Y2A522_ARAVE</name>
<keyword evidence="2" id="KW-1185">Reference proteome</keyword>
<organism evidence="1 2">
    <name type="scientific">Araneus ventricosus</name>
    <name type="common">Orbweaver spider</name>
    <name type="synonym">Epeira ventricosa</name>
    <dbReference type="NCBI Taxonomy" id="182803"/>
    <lineage>
        <taxon>Eukaryota</taxon>
        <taxon>Metazoa</taxon>
        <taxon>Ecdysozoa</taxon>
        <taxon>Arthropoda</taxon>
        <taxon>Chelicerata</taxon>
        <taxon>Arachnida</taxon>
        <taxon>Araneae</taxon>
        <taxon>Araneomorphae</taxon>
        <taxon>Entelegynae</taxon>
        <taxon>Araneoidea</taxon>
        <taxon>Araneidae</taxon>
        <taxon>Araneus</taxon>
    </lineage>
</organism>
<dbReference type="Proteomes" id="UP000499080">
    <property type="component" value="Unassembled WGS sequence"/>
</dbReference>
<dbReference type="AlphaFoldDB" id="A0A4Y2A522"/>
<evidence type="ECO:0000313" key="2">
    <source>
        <dbReference type="Proteomes" id="UP000499080"/>
    </source>
</evidence>
<comment type="caution">
    <text evidence="1">The sequence shown here is derived from an EMBL/GenBank/DDBJ whole genome shotgun (WGS) entry which is preliminary data.</text>
</comment>
<proteinExistence type="predicted"/>
<reference evidence="1 2" key="1">
    <citation type="journal article" date="2019" name="Sci. Rep.">
        <title>Orb-weaving spider Araneus ventricosus genome elucidates the spidroin gene catalogue.</title>
        <authorList>
            <person name="Kono N."/>
            <person name="Nakamura H."/>
            <person name="Ohtoshi R."/>
            <person name="Moran D.A.P."/>
            <person name="Shinohara A."/>
            <person name="Yoshida Y."/>
            <person name="Fujiwara M."/>
            <person name="Mori M."/>
            <person name="Tomita M."/>
            <person name="Arakawa K."/>
        </authorList>
    </citation>
    <scope>NUCLEOTIDE SEQUENCE [LARGE SCALE GENOMIC DNA]</scope>
</reference>